<evidence type="ECO:0000256" key="5">
    <source>
        <dbReference type="NCBIfam" id="TIGR00008"/>
    </source>
</evidence>
<keyword evidence="4" id="KW-0694">RNA-binding</keyword>
<proteinExistence type="inferred from homology"/>
<dbReference type="KEGG" id="pabo:BCY86_06765"/>
<keyword evidence="3 4" id="KW-0648">Protein biosynthesis</keyword>
<dbReference type="RefSeq" id="WP_075277641.1">
    <property type="nucleotide sequence ID" value="NZ_CP016908.1"/>
</dbReference>
<dbReference type="NCBIfam" id="TIGR00008">
    <property type="entry name" value="infA"/>
    <property type="match status" value="1"/>
</dbReference>
<gene>
    <name evidence="4" type="primary">infA</name>
    <name evidence="7" type="ORF">BCY86_06765</name>
</gene>
<dbReference type="PANTHER" id="PTHR33370">
    <property type="entry name" value="TRANSLATION INITIATION FACTOR IF-1, CHLOROPLASTIC"/>
    <property type="match status" value="1"/>
</dbReference>
<evidence type="ECO:0000256" key="1">
    <source>
        <dbReference type="ARBA" id="ARBA00010939"/>
    </source>
</evidence>
<dbReference type="Proteomes" id="UP000185544">
    <property type="component" value="Chromosome"/>
</dbReference>
<dbReference type="GO" id="GO:0043022">
    <property type="term" value="F:ribosome binding"/>
    <property type="evidence" value="ECO:0007669"/>
    <property type="project" value="UniProtKB-UniRule"/>
</dbReference>
<evidence type="ECO:0000256" key="3">
    <source>
        <dbReference type="ARBA" id="ARBA00022917"/>
    </source>
</evidence>
<feature type="domain" description="S1-like" evidence="6">
    <location>
        <begin position="4"/>
        <end position="79"/>
    </location>
</feature>
<dbReference type="PROSITE" id="PS50832">
    <property type="entry name" value="S1_IF1_TYPE"/>
    <property type="match status" value="1"/>
</dbReference>
<dbReference type="GO" id="GO:0019843">
    <property type="term" value="F:rRNA binding"/>
    <property type="evidence" value="ECO:0007669"/>
    <property type="project" value="UniProtKB-UniRule"/>
</dbReference>
<dbReference type="STRING" id="1882918.BCY86_06765"/>
<protein>
    <recommendedName>
        <fullName evidence="4 5">Translation initiation factor IF-1</fullName>
    </recommendedName>
</protein>
<evidence type="ECO:0000313" key="8">
    <source>
        <dbReference type="Proteomes" id="UP000185544"/>
    </source>
</evidence>
<keyword evidence="8" id="KW-1185">Reference proteome</keyword>
<dbReference type="InterPro" id="IPR012340">
    <property type="entry name" value="NA-bd_OB-fold"/>
</dbReference>
<reference evidence="7 8" key="1">
    <citation type="submission" date="2016-08" db="EMBL/GenBank/DDBJ databases">
        <title>Identification and validation of antigenic proteins from Pajaroellobacter abortibovis using de-novo genome sequence assembly and reverse vaccinology.</title>
        <authorList>
            <person name="Welly B.T."/>
            <person name="Miller M.R."/>
            <person name="Stott J.L."/>
            <person name="Blanchard M.T."/>
            <person name="Islas-Trejo A.D."/>
            <person name="O'Rourke S.M."/>
            <person name="Young A.E."/>
            <person name="Medrano J.F."/>
            <person name="Van Eenennaam A.L."/>
        </authorList>
    </citation>
    <scope>NUCLEOTIDE SEQUENCE [LARGE SCALE GENOMIC DNA]</scope>
    <source>
        <strain evidence="7 8">BTF92-0548A/99-0131</strain>
    </source>
</reference>
<dbReference type="Pfam" id="PF01176">
    <property type="entry name" value="eIF-1a"/>
    <property type="match status" value="1"/>
</dbReference>
<keyword evidence="4" id="KW-0699">rRNA-binding</keyword>
<dbReference type="SMART" id="SM00316">
    <property type="entry name" value="S1"/>
    <property type="match status" value="1"/>
</dbReference>
<dbReference type="InterPro" id="IPR006196">
    <property type="entry name" value="RNA-binding_domain_S1_IF1"/>
</dbReference>
<keyword evidence="2 4" id="KW-0396">Initiation factor</keyword>
<dbReference type="FunFam" id="2.40.50.140:FF:000002">
    <property type="entry name" value="Translation initiation factor IF-1"/>
    <property type="match status" value="1"/>
</dbReference>
<dbReference type="Gene3D" id="2.40.50.140">
    <property type="entry name" value="Nucleic acid-binding proteins"/>
    <property type="match status" value="1"/>
</dbReference>
<evidence type="ECO:0000259" key="6">
    <source>
        <dbReference type="PROSITE" id="PS50832"/>
    </source>
</evidence>
<dbReference type="EMBL" id="CP016908">
    <property type="protein sequence ID" value="APS00938.1"/>
    <property type="molecule type" value="Genomic_DNA"/>
</dbReference>
<evidence type="ECO:0000256" key="4">
    <source>
        <dbReference type="HAMAP-Rule" id="MF_00075"/>
    </source>
</evidence>
<name>A0A1L6MZW0_9BACT</name>
<dbReference type="GO" id="GO:0003743">
    <property type="term" value="F:translation initiation factor activity"/>
    <property type="evidence" value="ECO:0007669"/>
    <property type="project" value="UniProtKB-UniRule"/>
</dbReference>
<comment type="similarity">
    <text evidence="1 4">Belongs to the IF-1 family.</text>
</comment>
<keyword evidence="4" id="KW-0963">Cytoplasm</keyword>
<dbReference type="HAMAP" id="MF_00075">
    <property type="entry name" value="IF_1"/>
    <property type="match status" value="1"/>
</dbReference>
<comment type="function">
    <text evidence="4">One of the essential components for the initiation of protein synthesis. Stabilizes the binding of IF-2 and IF-3 on the 30S subunit to which N-formylmethionyl-tRNA(fMet) subsequently binds. Helps modulate mRNA selection, yielding the 30S pre-initiation complex (PIC). Upon addition of the 50S ribosomal subunit IF-1, IF-2 and IF-3 are released leaving the mature 70S translation initiation complex.</text>
</comment>
<dbReference type="CDD" id="cd04451">
    <property type="entry name" value="S1_IF1"/>
    <property type="match status" value="1"/>
</dbReference>
<evidence type="ECO:0000313" key="7">
    <source>
        <dbReference type="EMBL" id="APS00938.1"/>
    </source>
</evidence>
<dbReference type="SUPFAM" id="SSF50249">
    <property type="entry name" value="Nucleic acid-binding proteins"/>
    <property type="match status" value="1"/>
</dbReference>
<dbReference type="InterPro" id="IPR004368">
    <property type="entry name" value="TIF_IF1"/>
</dbReference>
<dbReference type="GO" id="GO:0005829">
    <property type="term" value="C:cytosol"/>
    <property type="evidence" value="ECO:0007669"/>
    <property type="project" value="TreeGrafter"/>
</dbReference>
<organism evidence="7 8">
    <name type="scientific">Pajaroellobacter abortibovis</name>
    <dbReference type="NCBI Taxonomy" id="1882918"/>
    <lineage>
        <taxon>Bacteria</taxon>
        <taxon>Pseudomonadati</taxon>
        <taxon>Myxococcota</taxon>
        <taxon>Polyangia</taxon>
        <taxon>Polyangiales</taxon>
        <taxon>Polyangiaceae</taxon>
    </lineage>
</organism>
<dbReference type="InterPro" id="IPR003029">
    <property type="entry name" value="S1_domain"/>
</dbReference>
<accession>A0A1L6MZW0</accession>
<comment type="subcellular location">
    <subcellularLocation>
        <location evidence="4">Cytoplasm</location>
    </subcellularLocation>
</comment>
<comment type="subunit">
    <text evidence="4">Component of the 30S ribosomal translation pre-initiation complex which assembles on the 30S ribosome in the order IF-2 and IF-3, IF-1 and N-formylmethionyl-tRNA(fMet); mRNA recruitment can occur at any time during PIC assembly.</text>
</comment>
<sequence length="79" mass="9320">MERRERKEPREDKLEFDGVVEEALPNATFRVKCDNGLMAFATISGRMRQHYIRILLGDRVTVEVSPYDLTHGRITYRHK</sequence>
<evidence type="ECO:0000256" key="2">
    <source>
        <dbReference type="ARBA" id="ARBA00022540"/>
    </source>
</evidence>
<dbReference type="AlphaFoldDB" id="A0A1L6MZW0"/>
<dbReference type="PANTHER" id="PTHR33370:SF1">
    <property type="entry name" value="TRANSLATION INITIATION FACTOR IF-1, CHLOROPLASTIC"/>
    <property type="match status" value="1"/>
</dbReference>